<evidence type="ECO:0000259" key="2">
    <source>
        <dbReference type="PROSITE" id="PS50943"/>
    </source>
</evidence>
<sequence length="80" mass="8882">MANEPEDQLLAAFSRVLRRHRLAKKLSQLELATQANRSMQYISLLESGHHQPTLGTLQLLSGALGLSLTKLVSEIEEEAE</sequence>
<dbReference type="InterPro" id="IPR010982">
    <property type="entry name" value="Lambda_DNA-bd_dom_sf"/>
</dbReference>
<evidence type="ECO:0000313" key="4">
    <source>
        <dbReference type="Proteomes" id="UP000053690"/>
    </source>
</evidence>
<organism evidence="3 4">
    <name type="scientific">Ruegeria profundi</name>
    <dbReference type="NCBI Taxonomy" id="1685378"/>
    <lineage>
        <taxon>Bacteria</taxon>
        <taxon>Pseudomonadati</taxon>
        <taxon>Pseudomonadota</taxon>
        <taxon>Alphaproteobacteria</taxon>
        <taxon>Rhodobacterales</taxon>
        <taxon>Roseobacteraceae</taxon>
        <taxon>Ruegeria</taxon>
    </lineage>
</organism>
<keyword evidence="1" id="KW-0238">DNA-binding</keyword>
<dbReference type="GO" id="GO:0005829">
    <property type="term" value="C:cytosol"/>
    <property type="evidence" value="ECO:0007669"/>
    <property type="project" value="TreeGrafter"/>
</dbReference>
<dbReference type="InterPro" id="IPR050807">
    <property type="entry name" value="TransReg_Diox_bact_type"/>
</dbReference>
<dbReference type="SMART" id="SM00530">
    <property type="entry name" value="HTH_XRE"/>
    <property type="match status" value="1"/>
</dbReference>
<dbReference type="CDD" id="cd00093">
    <property type="entry name" value="HTH_XRE"/>
    <property type="match status" value="1"/>
</dbReference>
<dbReference type="GO" id="GO:0003700">
    <property type="term" value="F:DNA-binding transcription factor activity"/>
    <property type="evidence" value="ECO:0007669"/>
    <property type="project" value="TreeGrafter"/>
</dbReference>
<keyword evidence="4" id="KW-1185">Reference proteome</keyword>
<comment type="caution">
    <text evidence="3">The sequence shown here is derived from an EMBL/GenBank/DDBJ whole genome shotgun (WGS) entry which is preliminary data.</text>
</comment>
<dbReference type="PANTHER" id="PTHR46797">
    <property type="entry name" value="HTH-TYPE TRANSCRIPTIONAL REGULATOR"/>
    <property type="match status" value="1"/>
</dbReference>
<evidence type="ECO:0000256" key="1">
    <source>
        <dbReference type="ARBA" id="ARBA00023125"/>
    </source>
</evidence>
<dbReference type="GO" id="GO:0003677">
    <property type="term" value="F:DNA binding"/>
    <property type="evidence" value="ECO:0007669"/>
    <property type="project" value="UniProtKB-KW"/>
</dbReference>
<dbReference type="AlphaFoldDB" id="A0A0X3TS37"/>
<dbReference type="Pfam" id="PF01381">
    <property type="entry name" value="HTH_3"/>
    <property type="match status" value="1"/>
</dbReference>
<accession>A0A0X3TS37</accession>
<feature type="domain" description="HTH cro/C1-type" evidence="2">
    <location>
        <begin position="17"/>
        <end position="71"/>
    </location>
</feature>
<dbReference type="OrthoDB" id="9815697at2"/>
<dbReference type="Gene3D" id="1.10.260.40">
    <property type="entry name" value="lambda repressor-like DNA-binding domains"/>
    <property type="match status" value="1"/>
</dbReference>
<proteinExistence type="predicted"/>
<dbReference type="SUPFAM" id="SSF47413">
    <property type="entry name" value="lambda repressor-like DNA-binding domains"/>
    <property type="match status" value="1"/>
</dbReference>
<name>A0A0X3TS37_9RHOB</name>
<dbReference type="InterPro" id="IPR001387">
    <property type="entry name" value="Cro/C1-type_HTH"/>
</dbReference>
<dbReference type="PANTHER" id="PTHR46797:SF1">
    <property type="entry name" value="METHYLPHOSPHONATE SYNTHASE"/>
    <property type="match status" value="1"/>
</dbReference>
<evidence type="ECO:0000313" key="3">
    <source>
        <dbReference type="EMBL" id="KUJ78517.1"/>
    </source>
</evidence>
<dbReference type="PROSITE" id="PS50943">
    <property type="entry name" value="HTH_CROC1"/>
    <property type="match status" value="1"/>
</dbReference>
<protein>
    <recommendedName>
        <fullName evidence="2">HTH cro/C1-type domain-containing protein</fullName>
    </recommendedName>
</protein>
<dbReference type="RefSeq" id="WP_068337455.1">
    <property type="nucleotide sequence ID" value="NZ_LQBP01000006.1"/>
</dbReference>
<reference evidence="4" key="1">
    <citation type="submission" date="2015-12" db="EMBL/GenBank/DDBJ databases">
        <authorList>
            <person name="Zhang G."/>
            <person name="Stingl U."/>
        </authorList>
    </citation>
    <scope>NUCLEOTIDE SEQUENCE [LARGE SCALE GENOMIC DNA]</scope>
    <source>
        <strain evidence="4">ZGT108</strain>
    </source>
</reference>
<dbReference type="EMBL" id="LQBP01000006">
    <property type="protein sequence ID" value="KUJ78517.1"/>
    <property type="molecule type" value="Genomic_DNA"/>
</dbReference>
<dbReference type="Proteomes" id="UP000053690">
    <property type="component" value="Unassembled WGS sequence"/>
</dbReference>
<gene>
    <name evidence="3" type="ORF">AVO44_12435</name>
</gene>
<dbReference type="STRING" id="1685378.AVO44_12435"/>